<comment type="caution">
    <text evidence="2">The sequence shown here is derived from an EMBL/GenBank/DDBJ whole genome shotgun (WGS) entry which is preliminary data.</text>
</comment>
<protein>
    <recommendedName>
        <fullName evidence="4">Major facilitator superfamily (MFS) profile domain-containing protein</fullName>
    </recommendedName>
</protein>
<proteinExistence type="predicted"/>
<name>A0A0A0CXK0_9PROT</name>
<dbReference type="EMBL" id="JANX01000804">
    <property type="protein sequence ID" value="KGM30514.1"/>
    <property type="molecule type" value="Genomic_DNA"/>
</dbReference>
<evidence type="ECO:0000256" key="1">
    <source>
        <dbReference type="SAM" id="Phobius"/>
    </source>
</evidence>
<dbReference type="InterPro" id="IPR036259">
    <property type="entry name" value="MFS_trans_sf"/>
</dbReference>
<evidence type="ECO:0000313" key="2">
    <source>
        <dbReference type="EMBL" id="KGM30514.1"/>
    </source>
</evidence>
<dbReference type="SUPFAM" id="SSF103473">
    <property type="entry name" value="MFS general substrate transporter"/>
    <property type="match status" value="1"/>
</dbReference>
<feature type="transmembrane region" description="Helical" evidence="1">
    <location>
        <begin position="12"/>
        <end position="34"/>
    </location>
</feature>
<dbReference type="OrthoDB" id="146345at2"/>
<organism evidence="2 3">
    <name type="scientific">Inquilinus limosus MP06</name>
    <dbReference type="NCBI Taxonomy" id="1398085"/>
    <lineage>
        <taxon>Bacteria</taxon>
        <taxon>Pseudomonadati</taxon>
        <taxon>Pseudomonadota</taxon>
        <taxon>Alphaproteobacteria</taxon>
        <taxon>Rhodospirillales</taxon>
        <taxon>Rhodospirillaceae</taxon>
        <taxon>Inquilinus</taxon>
    </lineage>
</organism>
<gene>
    <name evidence="2" type="ORF">P409_32560</name>
</gene>
<dbReference type="AlphaFoldDB" id="A0A0A0CXK0"/>
<evidence type="ECO:0000313" key="3">
    <source>
        <dbReference type="Proteomes" id="UP000029995"/>
    </source>
</evidence>
<keyword evidence="1" id="KW-1133">Transmembrane helix</keyword>
<dbReference type="Proteomes" id="UP000029995">
    <property type="component" value="Unassembled WGS sequence"/>
</dbReference>
<feature type="transmembrane region" description="Helical" evidence="1">
    <location>
        <begin position="46"/>
        <end position="70"/>
    </location>
</feature>
<dbReference type="Gene3D" id="1.20.1250.20">
    <property type="entry name" value="MFS general substrate transporter like domains"/>
    <property type="match status" value="1"/>
</dbReference>
<feature type="non-terminal residue" evidence="2">
    <location>
        <position position="93"/>
    </location>
</feature>
<sequence length="93" mass="9500">MPEQASGGRWILVGIGFTALALSFSVRAVLGLSMPAIETELGWDRAFLSGAGALALCVMAAMAPVMGVAVDRHGPAACWPAGCCWSPPAPRSS</sequence>
<accession>A0A0A0CXK0</accession>
<reference evidence="2 3" key="1">
    <citation type="submission" date="2014-01" db="EMBL/GenBank/DDBJ databases">
        <title>Genome sequence determination for a cystic fibrosis isolate, Inquilinus limosus.</title>
        <authorList>
            <person name="Pino M."/>
            <person name="Di Conza J."/>
            <person name="Gutkind G."/>
        </authorList>
    </citation>
    <scope>NUCLEOTIDE SEQUENCE [LARGE SCALE GENOMIC DNA]</scope>
    <source>
        <strain evidence="2 3">MP06</strain>
    </source>
</reference>
<keyword evidence="1" id="KW-0472">Membrane</keyword>
<keyword evidence="1" id="KW-0812">Transmembrane</keyword>
<evidence type="ECO:0008006" key="4">
    <source>
        <dbReference type="Google" id="ProtNLM"/>
    </source>
</evidence>